<dbReference type="PANTHER" id="PTHR36815:SF1">
    <property type="entry name" value="OS03G0675700 PROTEIN"/>
    <property type="match status" value="1"/>
</dbReference>
<evidence type="ECO:0000313" key="2">
    <source>
        <dbReference type="Proteomes" id="UP000823749"/>
    </source>
</evidence>
<dbReference type="Pfam" id="PF23670">
    <property type="entry name" value="PIGBOS1"/>
    <property type="match status" value="1"/>
</dbReference>
<gene>
    <name evidence="1" type="ORF">RHGRI_023294</name>
</gene>
<proteinExistence type="predicted"/>
<evidence type="ECO:0000313" key="1">
    <source>
        <dbReference type="EMBL" id="KAG5535474.1"/>
    </source>
</evidence>
<accession>A0AAV6J9Z7</accession>
<protein>
    <submittedName>
        <fullName evidence="1">Uncharacterized protein</fullName>
    </submittedName>
</protein>
<dbReference type="AlphaFoldDB" id="A0AAV6J9Z7"/>
<organism evidence="1 2">
    <name type="scientific">Rhododendron griersonianum</name>
    <dbReference type="NCBI Taxonomy" id="479676"/>
    <lineage>
        <taxon>Eukaryota</taxon>
        <taxon>Viridiplantae</taxon>
        <taxon>Streptophyta</taxon>
        <taxon>Embryophyta</taxon>
        <taxon>Tracheophyta</taxon>
        <taxon>Spermatophyta</taxon>
        <taxon>Magnoliopsida</taxon>
        <taxon>eudicotyledons</taxon>
        <taxon>Gunneridae</taxon>
        <taxon>Pentapetalae</taxon>
        <taxon>asterids</taxon>
        <taxon>Ericales</taxon>
        <taxon>Ericaceae</taxon>
        <taxon>Ericoideae</taxon>
        <taxon>Rhodoreae</taxon>
        <taxon>Rhododendron</taxon>
    </lineage>
</organism>
<comment type="caution">
    <text evidence="1">The sequence shown here is derived from an EMBL/GenBank/DDBJ whole genome shotgun (WGS) entry which is preliminary data.</text>
</comment>
<dbReference type="Proteomes" id="UP000823749">
    <property type="component" value="Chromosome 8"/>
</dbReference>
<name>A0AAV6J9Z7_9ERIC</name>
<reference evidence="1" key="1">
    <citation type="submission" date="2020-08" db="EMBL/GenBank/DDBJ databases">
        <title>Plant Genome Project.</title>
        <authorList>
            <person name="Zhang R.-G."/>
        </authorList>
    </citation>
    <scope>NUCLEOTIDE SEQUENCE</scope>
    <source>
        <strain evidence="1">WSP0</strain>
        <tissue evidence="1">Leaf</tissue>
    </source>
</reference>
<dbReference type="PANTHER" id="PTHR36815">
    <property type="entry name" value="BNAC03G48760D PROTEIN"/>
    <property type="match status" value="1"/>
</dbReference>
<dbReference type="InterPro" id="IPR057394">
    <property type="entry name" value="PIGBOS1"/>
</dbReference>
<keyword evidence="2" id="KW-1185">Reference proteome</keyword>
<dbReference type="EMBL" id="JACTNZ010000008">
    <property type="protein sequence ID" value="KAG5535474.1"/>
    <property type="molecule type" value="Genomic_DNA"/>
</dbReference>
<sequence>MPRGEGEGSGEPTMTYMYDAKDMWDRQACPKQPRTPFGEEGGCVGRIGVVSGRAIFGPPLDEYWKKKVQEEAVTKENDRSST</sequence>